<accession>A0A072UIP9</accession>
<proteinExistence type="predicted"/>
<dbReference type="HOGENOM" id="CLU_060832_2_1_1"/>
<reference evidence="2" key="3">
    <citation type="submission" date="2015-04" db="UniProtKB">
        <authorList>
            <consortium name="EnsemblPlants"/>
        </authorList>
    </citation>
    <scope>IDENTIFICATION</scope>
    <source>
        <strain evidence="2">cv. Jemalong A17</strain>
    </source>
</reference>
<reference evidence="1 3" key="2">
    <citation type="journal article" date="2014" name="BMC Genomics">
        <title>An improved genome release (version Mt4.0) for the model legume Medicago truncatula.</title>
        <authorList>
            <person name="Tang H."/>
            <person name="Krishnakumar V."/>
            <person name="Bidwell S."/>
            <person name="Rosen B."/>
            <person name="Chan A."/>
            <person name="Zhou S."/>
            <person name="Gentzbittel L."/>
            <person name="Childs K.L."/>
            <person name="Yandell M."/>
            <person name="Gundlach H."/>
            <person name="Mayer K.F."/>
            <person name="Schwartz D.C."/>
            <person name="Town C.D."/>
        </authorList>
    </citation>
    <scope>GENOME REANNOTATION</scope>
    <source>
        <strain evidence="1">A17</strain>
        <strain evidence="2 3">cv. Jemalong A17</strain>
    </source>
</reference>
<evidence type="ECO:0000313" key="3">
    <source>
        <dbReference type="Proteomes" id="UP000002051"/>
    </source>
</evidence>
<name>A0A072UIP9_MEDTR</name>
<dbReference type="Proteomes" id="UP000002051">
    <property type="component" value="Chromosome 4"/>
</dbReference>
<keyword evidence="3" id="KW-1185">Reference proteome</keyword>
<evidence type="ECO:0000313" key="2">
    <source>
        <dbReference type="EnsemblPlants" id="KEH29552"/>
    </source>
</evidence>
<dbReference type="AlphaFoldDB" id="A0A072UIP9"/>
<dbReference type="EnsemblPlants" id="KEH29552">
    <property type="protein sequence ID" value="KEH29552"/>
    <property type="gene ID" value="MTR_4g045643"/>
</dbReference>
<protein>
    <submittedName>
        <fullName evidence="1 2">Uncharacterized protein</fullName>
    </submittedName>
</protein>
<gene>
    <name evidence="1" type="ordered locus">MTR_4g045643</name>
</gene>
<reference evidence="1 3" key="1">
    <citation type="journal article" date="2011" name="Nature">
        <title>The Medicago genome provides insight into the evolution of rhizobial symbioses.</title>
        <authorList>
            <person name="Young N.D."/>
            <person name="Debelle F."/>
            <person name="Oldroyd G.E."/>
            <person name="Geurts R."/>
            <person name="Cannon S.B."/>
            <person name="Udvardi M.K."/>
            <person name="Benedito V.A."/>
            <person name="Mayer K.F."/>
            <person name="Gouzy J."/>
            <person name="Schoof H."/>
            <person name="Van de Peer Y."/>
            <person name="Proost S."/>
            <person name="Cook D.R."/>
            <person name="Meyers B.C."/>
            <person name="Spannagl M."/>
            <person name="Cheung F."/>
            <person name="De Mita S."/>
            <person name="Krishnakumar V."/>
            <person name="Gundlach H."/>
            <person name="Zhou S."/>
            <person name="Mudge J."/>
            <person name="Bharti A.K."/>
            <person name="Murray J.D."/>
            <person name="Naoumkina M.A."/>
            <person name="Rosen B."/>
            <person name="Silverstein K.A."/>
            <person name="Tang H."/>
            <person name="Rombauts S."/>
            <person name="Zhao P.X."/>
            <person name="Zhou P."/>
            <person name="Barbe V."/>
            <person name="Bardou P."/>
            <person name="Bechner M."/>
            <person name="Bellec A."/>
            <person name="Berger A."/>
            <person name="Berges H."/>
            <person name="Bidwell S."/>
            <person name="Bisseling T."/>
            <person name="Choisne N."/>
            <person name="Couloux A."/>
            <person name="Denny R."/>
            <person name="Deshpande S."/>
            <person name="Dai X."/>
            <person name="Doyle J.J."/>
            <person name="Dudez A.M."/>
            <person name="Farmer A.D."/>
            <person name="Fouteau S."/>
            <person name="Franken C."/>
            <person name="Gibelin C."/>
            <person name="Gish J."/>
            <person name="Goldstein S."/>
            <person name="Gonzalez A.J."/>
            <person name="Green P.J."/>
            <person name="Hallab A."/>
            <person name="Hartog M."/>
            <person name="Hua A."/>
            <person name="Humphray S.J."/>
            <person name="Jeong D.H."/>
            <person name="Jing Y."/>
            <person name="Jocker A."/>
            <person name="Kenton S.M."/>
            <person name="Kim D.J."/>
            <person name="Klee K."/>
            <person name="Lai H."/>
            <person name="Lang C."/>
            <person name="Lin S."/>
            <person name="Macmil S.L."/>
            <person name="Magdelenat G."/>
            <person name="Matthews L."/>
            <person name="McCorrison J."/>
            <person name="Monaghan E.L."/>
            <person name="Mun J.H."/>
            <person name="Najar F.Z."/>
            <person name="Nicholson C."/>
            <person name="Noirot C."/>
            <person name="O'Bleness M."/>
            <person name="Paule C.R."/>
            <person name="Poulain J."/>
            <person name="Prion F."/>
            <person name="Qin B."/>
            <person name="Qu C."/>
            <person name="Retzel E.F."/>
            <person name="Riddle C."/>
            <person name="Sallet E."/>
            <person name="Samain S."/>
            <person name="Samson N."/>
            <person name="Sanders I."/>
            <person name="Saurat O."/>
            <person name="Scarpelli C."/>
            <person name="Schiex T."/>
            <person name="Segurens B."/>
            <person name="Severin A.J."/>
            <person name="Sherrier D.J."/>
            <person name="Shi R."/>
            <person name="Sims S."/>
            <person name="Singer S.R."/>
            <person name="Sinharoy S."/>
            <person name="Sterck L."/>
            <person name="Viollet A."/>
            <person name="Wang B.B."/>
            <person name="Wang K."/>
            <person name="Wang M."/>
            <person name="Wang X."/>
            <person name="Warfsmann J."/>
            <person name="Weissenbach J."/>
            <person name="White D.D."/>
            <person name="White J.D."/>
            <person name="Wiley G.B."/>
            <person name="Wincker P."/>
            <person name="Xing Y."/>
            <person name="Yang L."/>
            <person name="Yao Z."/>
            <person name="Ying F."/>
            <person name="Zhai J."/>
            <person name="Zhou L."/>
            <person name="Zuber A."/>
            <person name="Denarie J."/>
            <person name="Dixon R.A."/>
            <person name="May G.D."/>
            <person name="Schwartz D.C."/>
            <person name="Rogers J."/>
            <person name="Quetier F."/>
            <person name="Town C.D."/>
            <person name="Roe B.A."/>
        </authorList>
    </citation>
    <scope>NUCLEOTIDE SEQUENCE [LARGE SCALE GENOMIC DNA]</scope>
    <source>
        <strain evidence="1">A17</strain>
        <strain evidence="2 3">cv. Jemalong A17</strain>
    </source>
</reference>
<dbReference type="EMBL" id="CM001220">
    <property type="protein sequence ID" value="KEH29552.1"/>
    <property type="molecule type" value="Genomic_DNA"/>
</dbReference>
<evidence type="ECO:0000313" key="1">
    <source>
        <dbReference type="EMBL" id="KEH29552.1"/>
    </source>
</evidence>
<sequence length="169" mass="18750">MYQVSTLDHLSTKVDTLLQKFDKLTVSVVTPALVSPPCEFCGILGHTGVECQQGSVAKSPEQIFYNKNPFGQQTTPSVYANNQRVPQKSNLKILLEKHAMEQSKQFQELKNQTGFLNDSLVKLTSKVDSISTHTRMLETQISQVAQQVATSSQTPKSFQVKLKPTPKAL</sequence>
<organism evidence="1 3">
    <name type="scientific">Medicago truncatula</name>
    <name type="common">Barrel medic</name>
    <name type="synonym">Medicago tribuloides</name>
    <dbReference type="NCBI Taxonomy" id="3880"/>
    <lineage>
        <taxon>Eukaryota</taxon>
        <taxon>Viridiplantae</taxon>
        <taxon>Streptophyta</taxon>
        <taxon>Embryophyta</taxon>
        <taxon>Tracheophyta</taxon>
        <taxon>Spermatophyta</taxon>
        <taxon>Magnoliopsida</taxon>
        <taxon>eudicotyledons</taxon>
        <taxon>Gunneridae</taxon>
        <taxon>Pentapetalae</taxon>
        <taxon>rosids</taxon>
        <taxon>fabids</taxon>
        <taxon>Fabales</taxon>
        <taxon>Fabaceae</taxon>
        <taxon>Papilionoideae</taxon>
        <taxon>50 kb inversion clade</taxon>
        <taxon>NPAAA clade</taxon>
        <taxon>Hologalegina</taxon>
        <taxon>IRL clade</taxon>
        <taxon>Trifolieae</taxon>
        <taxon>Medicago</taxon>
    </lineage>
</organism>